<dbReference type="PANTHER" id="PTHR31157">
    <property type="entry name" value="SCP DOMAIN-CONTAINING PROTEIN"/>
    <property type="match status" value="1"/>
</dbReference>
<organism evidence="3 4">
    <name type="scientific">Auraticoccus monumenti</name>
    <dbReference type="NCBI Taxonomy" id="675864"/>
    <lineage>
        <taxon>Bacteria</taxon>
        <taxon>Bacillati</taxon>
        <taxon>Actinomycetota</taxon>
        <taxon>Actinomycetes</taxon>
        <taxon>Propionibacteriales</taxon>
        <taxon>Propionibacteriaceae</taxon>
        <taxon>Auraticoccus</taxon>
    </lineage>
</organism>
<dbReference type="RefSeq" id="WP_090595608.1">
    <property type="nucleotide sequence ID" value="NZ_LT629688.1"/>
</dbReference>
<sequence>MSPLPTNVAAPRTASARWLARLVALAAALVLSVTIAPAPAAQAIGASTLEQEVRTQANRERSKRDLARVEHSACLDRFAEAQARAMAKKRSMFHQPLKPVLDGCKLSLVGENVAYGFSSGTSVTKAWMNSPGHRANLLNPKFRSIGVGAYKDSKGTWYIAQVLGRSR</sequence>
<dbReference type="SUPFAM" id="SSF55797">
    <property type="entry name" value="PR-1-like"/>
    <property type="match status" value="1"/>
</dbReference>
<name>A0A1G7DXT3_9ACTN</name>
<dbReference type="EMBL" id="LT629688">
    <property type="protein sequence ID" value="SDE56307.1"/>
    <property type="molecule type" value="Genomic_DNA"/>
</dbReference>
<dbReference type="InterPro" id="IPR014044">
    <property type="entry name" value="CAP_dom"/>
</dbReference>
<dbReference type="AlphaFoldDB" id="A0A1G7DXT3"/>
<evidence type="ECO:0000313" key="4">
    <source>
        <dbReference type="Proteomes" id="UP000198546"/>
    </source>
</evidence>
<dbReference type="PANTHER" id="PTHR31157:SF1">
    <property type="entry name" value="SCP DOMAIN-CONTAINING PROTEIN"/>
    <property type="match status" value="1"/>
</dbReference>
<dbReference type="Pfam" id="PF00188">
    <property type="entry name" value="CAP"/>
    <property type="match status" value="1"/>
</dbReference>
<dbReference type="Proteomes" id="UP000198546">
    <property type="component" value="Chromosome i"/>
</dbReference>
<evidence type="ECO:0000313" key="3">
    <source>
        <dbReference type="EMBL" id="SDE56307.1"/>
    </source>
</evidence>
<evidence type="ECO:0000256" key="1">
    <source>
        <dbReference type="SAM" id="SignalP"/>
    </source>
</evidence>
<proteinExistence type="predicted"/>
<feature type="signal peptide" evidence="1">
    <location>
        <begin position="1"/>
        <end position="40"/>
    </location>
</feature>
<dbReference type="STRING" id="675864.SAMN04489747_3755"/>
<protein>
    <submittedName>
        <fullName evidence="3">Uncharacterized conserved protein YkwD, contains CAP (CSP/antigen 5/PR1) domain</fullName>
    </submittedName>
</protein>
<dbReference type="OrthoDB" id="68195at2"/>
<evidence type="ECO:0000259" key="2">
    <source>
        <dbReference type="Pfam" id="PF00188"/>
    </source>
</evidence>
<dbReference type="Gene3D" id="3.40.33.10">
    <property type="entry name" value="CAP"/>
    <property type="match status" value="1"/>
</dbReference>
<feature type="chain" id="PRO_5009240812" evidence="1">
    <location>
        <begin position="41"/>
        <end position="167"/>
    </location>
</feature>
<reference evidence="3 4" key="1">
    <citation type="submission" date="2016-10" db="EMBL/GenBank/DDBJ databases">
        <authorList>
            <person name="de Groot N.N."/>
        </authorList>
    </citation>
    <scope>NUCLEOTIDE SEQUENCE [LARGE SCALE GENOMIC DNA]</scope>
    <source>
        <strain evidence="3 4">MON 2.2</strain>
    </source>
</reference>
<dbReference type="InterPro" id="IPR035940">
    <property type="entry name" value="CAP_sf"/>
</dbReference>
<keyword evidence="4" id="KW-1185">Reference proteome</keyword>
<dbReference type="CDD" id="cd05379">
    <property type="entry name" value="CAP_bacterial"/>
    <property type="match status" value="1"/>
</dbReference>
<accession>A0A1G7DXT3</accession>
<keyword evidence="1" id="KW-0732">Signal</keyword>
<feature type="domain" description="SCP" evidence="2">
    <location>
        <begin position="58"/>
        <end position="156"/>
    </location>
</feature>
<gene>
    <name evidence="3" type="ORF">SAMN04489747_3755</name>
</gene>